<gene>
    <name evidence="3" type="ordered locus">XOO1452</name>
</gene>
<protein>
    <recommendedName>
        <fullName evidence="2">T6SS Phospholipase effector Tle1-like catalytic domain-containing protein</fullName>
    </recommendedName>
</protein>
<name>Q5H2W5_XANOR</name>
<feature type="region of interest" description="Disordered" evidence="1">
    <location>
        <begin position="1"/>
        <end position="60"/>
    </location>
</feature>
<accession>Q5H2W5</accession>
<dbReference type="SMR" id="Q5H2W5"/>
<dbReference type="KEGG" id="xoo:XOO1452"/>
<evidence type="ECO:0000256" key="1">
    <source>
        <dbReference type="SAM" id="MobiDB-lite"/>
    </source>
</evidence>
<evidence type="ECO:0000259" key="2">
    <source>
        <dbReference type="Pfam" id="PF09994"/>
    </source>
</evidence>
<feature type="domain" description="T6SS Phospholipase effector Tle1-like catalytic" evidence="2">
    <location>
        <begin position="368"/>
        <end position="480"/>
    </location>
</feature>
<feature type="compositionally biased region" description="Basic residues" evidence="1">
    <location>
        <begin position="10"/>
        <end position="25"/>
    </location>
</feature>
<dbReference type="Proteomes" id="UP000006735">
    <property type="component" value="Chromosome"/>
</dbReference>
<dbReference type="HOGENOM" id="CLU_021038_0_0_6"/>
<dbReference type="AlphaFoldDB" id="Q5H2W5"/>
<proteinExistence type="predicted"/>
<dbReference type="EMBL" id="AE013598">
    <property type="protein sequence ID" value="AAW74706.1"/>
    <property type="molecule type" value="Genomic_DNA"/>
</dbReference>
<organism evidence="3 4">
    <name type="scientific">Xanthomonas oryzae pv. oryzae (strain KACC10331 / KXO85)</name>
    <dbReference type="NCBI Taxonomy" id="291331"/>
    <lineage>
        <taxon>Bacteria</taxon>
        <taxon>Pseudomonadati</taxon>
        <taxon>Pseudomonadota</taxon>
        <taxon>Gammaproteobacteria</taxon>
        <taxon>Lysobacterales</taxon>
        <taxon>Lysobacteraceae</taxon>
        <taxon>Xanthomonas</taxon>
    </lineage>
</organism>
<dbReference type="PANTHER" id="PTHR33840:SF1">
    <property type="entry name" value="TLE1 PHOSPHOLIPASE DOMAIN-CONTAINING PROTEIN"/>
    <property type="match status" value="1"/>
</dbReference>
<dbReference type="PANTHER" id="PTHR33840">
    <property type="match status" value="1"/>
</dbReference>
<keyword evidence="4" id="KW-1185">Reference proteome</keyword>
<feature type="domain" description="T6SS Phospholipase effector Tle1-like catalytic" evidence="2">
    <location>
        <begin position="192"/>
        <end position="358"/>
    </location>
</feature>
<sequence length="762" mass="84814">MAHREQKATLVHRHRKLRRNGHHGKMSNPNPARRWHPRSRHGADPRTVATTASQHRKETDMAFRQGWYQTRRETGGPNEGRVHCRYFVDASTYSAQCIVEANGAQILTWQAQDPSHYRKAAWSSEYVKLASAKPGDWWDNPATSAGYNPDIPGDYSREKRKPTARELCQRASHVDPAATDGLQCSKEIHVGIFFDGTNNNMERDRPLLGHSNIVSLFDAHKDDRKTCFRYYIPGVGTPFRQIGETTESDDGKAFATGGESRIYWAMLLVYNAVCAAVTGNDLLQEAEMTRLVTSYGGGLKTAWHLGNDKARTVLRGVHQRLLTAVEGRRPTVLRLNLSVFGFSRGAAQARTFCNWLQEATGGMVGTAALRLRFVGLFDTVASVGLADSSPVGTGFMDWADGTMEIQGVERGLHYVAAHEIRRSFPLSTARGQGGIAVSGLSEYIYPGAHSDLGGGYSPGDQGKAAGARAKLLSQIPLNDMHFEAINAGTELKRKDQLPLEIKSDFVVDEGLDSAFAAYTQWTTQLDEKADDVASRAKAEVDGRMQYHMQLYWRWRASKQTDAQFKQMVSYRTASAQDKQDLWEAEGDWRRDMEQARRAVETPAPRSTVGAVSRALYQAVKQQVQVPPLVDAFFDQHVHDSHAGFWLLGPQTTYDRQVYINEVKAKQKTYEELTELARTTTSPEASVALHAQALTYQLNNFERRVLDVAAAGSAQFPLMTDADAADMASHKGIKTQAALWAMGTGTRREANGHGQYRRLFDRS</sequence>
<evidence type="ECO:0000313" key="4">
    <source>
        <dbReference type="Proteomes" id="UP000006735"/>
    </source>
</evidence>
<dbReference type="InterPro" id="IPR018712">
    <property type="entry name" value="Tle1-like_cat"/>
</dbReference>
<dbReference type="Pfam" id="PF09994">
    <property type="entry name" value="T6SS_Tle1-like_cat"/>
    <property type="match status" value="2"/>
</dbReference>
<dbReference type="STRING" id="291331.XOO1452"/>
<reference evidence="3 4" key="1">
    <citation type="journal article" date="2005" name="Nucleic Acids Res.">
        <title>The genome sequence of Xanthomonas oryzae pathovar oryzae KACC10331, the bacterial blight pathogen of rice.</title>
        <authorList>
            <person name="Lee B.M."/>
            <person name="Park Y.J."/>
            <person name="Park D.S."/>
            <person name="Kang H.W."/>
            <person name="Kim J.G."/>
            <person name="Song E.S."/>
            <person name="Park I.C."/>
            <person name="Yoon U.H."/>
            <person name="Hahn J.H."/>
            <person name="Koo B.S."/>
            <person name="Lee G.B."/>
            <person name="Kim H."/>
            <person name="Park H.S."/>
            <person name="Yoon K.O."/>
            <person name="Kim J.H."/>
            <person name="Jung C.H."/>
            <person name="Koh N.H."/>
            <person name="Seo J.S."/>
            <person name="Go S.J."/>
        </authorList>
    </citation>
    <scope>NUCLEOTIDE SEQUENCE [LARGE SCALE GENOMIC DNA]</scope>
    <source>
        <strain evidence="4">KACC10331 / KXO85</strain>
    </source>
</reference>
<evidence type="ECO:0000313" key="3">
    <source>
        <dbReference type="EMBL" id="AAW74706.1"/>
    </source>
</evidence>